<protein>
    <recommendedName>
        <fullName evidence="9">Peptidase M14 domain-containing protein</fullName>
    </recommendedName>
</protein>
<keyword evidence="5" id="KW-0862">Zinc</keyword>
<dbReference type="GO" id="GO:0004181">
    <property type="term" value="F:metallocarboxypeptidase activity"/>
    <property type="evidence" value="ECO:0007669"/>
    <property type="project" value="InterPro"/>
</dbReference>
<dbReference type="PANTHER" id="PTHR11705:SF143">
    <property type="entry name" value="SLL0236 PROTEIN"/>
    <property type="match status" value="1"/>
</dbReference>
<dbReference type="Pfam" id="PF00246">
    <property type="entry name" value="Peptidase_M14"/>
    <property type="match status" value="1"/>
</dbReference>
<dbReference type="Proteomes" id="UP000523079">
    <property type="component" value="Unassembled WGS sequence"/>
</dbReference>
<comment type="cofactor">
    <cofactor evidence="1">
        <name>Zn(2+)</name>
        <dbReference type="ChEBI" id="CHEBI:29105"/>
    </cofactor>
</comment>
<evidence type="ECO:0000256" key="3">
    <source>
        <dbReference type="ARBA" id="ARBA00022670"/>
    </source>
</evidence>
<dbReference type="PROSITE" id="PS52035">
    <property type="entry name" value="PEPTIDASE_M14"/>
    <property type="match status" value="1"/>
</dbReference>
<name>A0A7W3IUB1_9ACTN</name>
<dbReference type="GO" id="GO:0005615">
    <property type="term" value="C:extracellular space"/>
    <property type="evidence" value="ECO:0007669"/>
    <property type="project" value="TreeGrafter"/>
</dbReference>
<dbReference type="RefSeq" id="WP_182561024.1">
    <property type="nucleotide sequence ID" value="NZ_JACGWT010000005.1"/>
</dbReference>
<keyword evidence="3" id="KW-0645">Protease</keyword>
<dbReference type="SUPFAM" id="SSF53187">
    <property type="entry name" value="Zn-dependent exopeptidases"/>
    <property type="match status" value="1"/>
</dbReference>
<dbReference type="GO" id="GO:0008270">
    <property type="term" value="F:zinc ion binding"/>
    <property type="evidence" value="ECO:0007669"/>
    <property type="project" value="InterPro"/>
</dbReference>
<proteinExistence type="inferred from homology"/>
<evidence type="ECO:0000256" key="1">
    <source>
        <dbReference type="ARBA" id="ARBA00001947"/>
    </source>
</evidence>
<dbReference type="PANTHER" id="PTHR11705">
    <property type="entry name" value="PROTEASE FAMILY M14 CARBOXYPEPTIDASE A,B"/>
    <property type="match status" value="1"/>
</dbReference>
<evidence type="ECO:0000256" key="4">
    <source>
        <dbReference type="ARBA" id="ARBA00022801"/>
    </source>
</evidence>
<dbReference type="EMBL" id="JACGWT010000005">
    <property type="protein sequence ID" value="MBA8795397.1"/>
    <property type="molecule type" value="Genomic_DNA"/>
</dbReference>
<comment type="caution">
    <text evidence="7">Lacks conserved residue(s) required for the propagation of feature annotation.</text>
</comment>
<dbReference type="GO" id="GO:0006508">
    <property type="term" value="P:proteolysis"/>
    <property type="evidence" value="ECO:0007669"/>
    <property type="project" value="UniProtKB-KW"/>
</dbReference>
<evidence type="ECO:0000256" key="5">
    <source>
        <dbReference type="ARBA" id="ARBA00022833"/>
    </source>
</evidence>
<feature type="chain" id="PRO_5038621092" description="Peptidase M14 domain-containing protein" evidence="8">
    <location>
        <begin position="37"/>
        <end position="270"/>
    </location>
</feature>
<evidence type="ECO:0000256" key="2">
    <source>
        <dbReference type="ARBA" id="ARBA00005988"/>
    </source>
</evidence>
<dbReference type="AlphaFoldDB" id="A0A7W3IUB1"/>
<comment type="similarity">
    <text evidence="2 7">Belongs to the peptidase M14 family.</text>
</comment>
<evidence type="ECO:0000256" key="6">
    <source>
        <dbReference type="ARBA" id="ARBA00023049"/>
    </source>
</evidence>
<keyword evidence="8" id="KW-0732">Signal</keyword>
<sequence length="270" mass="29383">MQTAARPTARSRAARTLVLGALLVATYGLAPASAPASASASARATGAAPARAATAARTWYHRETIGRSAGGRPIVAYRAGQRGRPVVVVLSVLHGDEPYARHVSLGLLRGRRITGVDLWVVPVANPDGYAHDRRWLSGGVDPNRNFPDRWVRQPHAGPRAASAVETRALMRFLDRVRPRYVVSWHQPLFGVDSYRVKDRALMRRLSSGLDLPVRRFDCRGGCHGTLTDWFNATHRGAAITVEYGSRRRSVARMEGRDAKAVLAAVGGRRG</sequence>
<comment type="caution">
    <text evidence="10">The sequence shown here is derived from an EMBL/GenBank/DDBJ whole genome shotgun (WGS) entry which is preliminary data.</text>
</comment>
<feature type="signal peptide" evidence="8">
    <location>
        <begin position="1"/>
        <end position="36"/>
    </location>
</feature>
<evidence type="ECO:0000256" key="8">
    <source>
        <dbReference type="SAM" id="SignalP"/>
    </source>
</evidence>
<evidence type="ECO:0000256" key="7">
    <source>
        <dbReference type="PROSITE-ProRule" id="PRU01379"/>
    </source>
</evidence>
<dbReference type="SMART" id="SM00631">
    <property type="entry name" value="Zn_pept"/>
    <property type="match status" value="1"/>
</dbReference>
<dbReference type="InterPro" id="IPR000834">
    <property type="entry name" value="Peptidase_M14"/>
</dbReference>
<evidence type="ECO:0000259" key="9">
    <source>
        <dbReference type="PROSITE" id="PS52035"/>
    </source>
</evidence>
<keyword evidence="4" id="KW-0378">Hydrolase</keyword>
<keyword evidence="6" id="KW-0482">Metalloprotease</keyword>
<keyword evidence="11" id="KW-1185">Reference proteome</keyword>
<evidence type="ECO:0000313" key="10">
    <source>
        <dbReference type="EMBL" id="MBA8795397.1"/>
    </source>
</evidence>
<evidence type="ECO:0000313" key="11">
    <source>
        <dbReference type="Proteomes" id="UP000523079"/>
    </source>
</evidence>
<dbReference type="Gene3D" id="3.40.630.10">
    <property type="entry name" value="Zn peptidases"/>
    <property type="match status" value="1"/>
</dbReference>
<gene>
    <name evidence="10" type="ORF">FHX74_003033</name>
</gene>
<accession>A0A7W3IUB1</accession>
<feature type="domain" description="Peptidase M14" evidence="9">
    <location>
        <begin position="34"/>
        <end position="270"/>
    </location>
</feature>
<organism evidence="10 11">
    <name type="scientific">Microlunatus kandeliicorticis</name>
    <dbReference type="NCBI Taxonomy" id="1759536"/>
    <lineage>
        <taxon>Bacteria</taxon>
        <taxon>Bacillati</taxon>
        <taxon>Actinomycetota</taxon>
        <taxon>Actinomycetes</taxon>
        <taxon>Propionibacteriales</taxon>
        <taxon>Propionibacteriaceae</taxon>
        <taxon>Microlunatus</taxon>
    </lineage>
</organism>
<reference evidence="10 11" key="1">
    <citation type="submission" date="2020-07" db="EMBL/GenBank/DDBJ databases">
        <title>Sequencing the genomes of 1000 actinobacteria strains.</title>
        <authorList>
            <person name="Klenk H.-P."/>
        </authorList>
    </citation>
    <scope>NUCLEOTIDE SEQUENCE [LARGE SCALE GENOMIC DNA]</scope>
    <source>
        <strain evidence="10 11">DSM 100723</strain>
    </source>
</reference>
<dbReference type="CDD" id="cd00596">
    <property type="entry name" value="Peptidase_M14_like"/>
    <property type="match status" value="1"/>
</dbReference>